<comment type="caution">
    <text evidence="1">The sequence shown here is derived from an EMBL/GenBank/DDBJ whole genome shotgun (WGS) entry which is preliminary data.</text>
</comment>
<keyword evidence="2" id="KW-1185">Reference proteome</keyword>
<protein>
    <submittedName>
        <fullName evidence="1">Uncharacterized protein</fullName>
    </submittedName>
</protein>
<gene>
    <name evidence="1" type="ORF">C0Q70_04965</name>
</gene>
<dbReference type="AlphaFoldDB" id="A0A2T7PJU4"/>
<proteinExistence type="predicted"/>
<accession>A0A2T7PJU4</accession>
<sequence length="140" mass="14863">MGGEGRMTGGLRHPGKAKARDVYGGEPLAPSVACEGLYTAVTSGLQINRPPARKCTHDAHPPSRHVTNAAFDVFASLSTGLTQRGVEFGTRRTLFQIPLAGWQGGVGGGESVPGRSANKELTIIMKLLERKPVKSKLWGE</sequence>
<name>A0A2T7PJU4_POMCA</name>
<organism evidence="1 2">
    <name type="scientific">Pomacea canaliculata</name>
    <name type="common">Golden apple snail</name>
    <dbReference type="NCBI Taxonomy" id="400727"/>
    <lineage>
        <taxon>Eukaryota</taxon>
        <taxon>Metazoa</taxon>
        <taxon>Spiralia</taxon>
        <taxon>Lophotrochozoa</taxon>
        <taxon>Mollusca</taxon>
        <taxon>Gastropoda</taxon>
        <taxon>Caenogastropoda</taxon>
        <taxon>Architaenioglossa</taxon>
        <taxon>Ampullarioidea</taxon>
        <taxon>Ampullariidae</taxon>
        <taxon>Pomacea</taxon>
    </lineage>
</organism>
<dbReference type="Proteomes" id="UP000245119">
    <property type="component" value="Linkage Group LG3"/>
</dbReference>
<reference evidence="1 2" key="1">
    <citation type="submission" date="2018-04" db="EMBL/GenBank/DDBJ databases">
        <title>The genome of golden apple snail Pomacea canaliculata provides insight into stress tolerance and invasive adaptation.</title>
        <authorList>
            <person name="Liu C."/>
            <person name="Liu B."/>
            <person name="Ren Y."/>
            <person name="Zhang Y."/>
            <person name="Wang H."/>
            <person name="Li S."/>
            <person name="Jiang F."/>
            <person name="Yin L."/>
            <person name="Zhang G."/>
            <person name="Qian W."/>
            <person name="Fan W."/>
        </authorList>
    </citation>
    <scope>NUCLEOTIDE SEQUENCE [LARGE SCALE GENOMIC DNA]</scope>
    <source>
        <strain evidence="1">SZHN2017</strain>
        <tissue evidence="1">Muscle</tissue>
    </source>
</reference>
<evidence type="ECO:0000313" key="2">
    <source>
        <dbReference type="Proteomes" id="UP000245119"/>
    </source>
</evidence>
<dbReference type="EMBL" id="PZQS01000003">
    <property type="protein sequence ID" value="PVD33705.1"/>
    <property type="molecule type" value="Genomic_DNA"/>
</dbReference>
<evidence type="ECO:0000313" key="1">
    <source>
        <dbReference type="EMBL" id="PVD33705.1"/>
    </source>
</evidence>